<name>A0AAQ3KRT9_9LILI</name>
<dbReference type="Proteomes" id="UP001327560">
    <property type="component" value="Chromosome 7"/>
</dbReference>
<evidence type="ECO:0000256" key="1">
    <source>
        <dbReference type="SAM" id="MobiDB-lite"/>
    </source>
</evidence>
<sequence>MPRFGSAPMLRGGPVPKRDSRRLEIHAAKENHQSVSQIIIEHLTKQIITSESRTYAAASCSDGTSAVDSAAGAQKEREELLGQRISILPLELENVAEHDGKRTLGQKMANARNLLGKGKKSKDFGWLSLKNEVYFNGYKYEKMDENRDSLAWEDVGEISDTIKTRGQSNVMAVRIKDAMLNKTSMMNRSSLLKHRDEMKLTQSIGPSKIRREESPSKLSTSIHTPSSLSSKVADVKLYSIDDVVENESSDKSK</sequence>
<dbReference type="GO" id="GO:0019104">
    <property type="term" value="F:DNA N-glycosylase activity"/>
    <property type="evidence" value="ECO:0007669"/>
    <property type="project" value="InterPro"/>
</dbReference>
<keyword evidence="3" id="KW-1185">Reference proteome</keyword>
<dbReference type="InterPro" id="IPR044811">
    <property type="entry name" value="DME/ROS1"/>
</dbReference>
<evidence type="ECO:0000313" key="3">
    <source>
        <dbReference type="Proteomes" id="UP001327560"/>
    </source>
</evidence>
<dbReference type="AlphaFoldDB" id="A0AAQ3KRT9"/>
<dbReference type="GO" id="GO:0141166">
    <property type="term" value="P:chromosomal 5-methylcytosine DNA demethylation pathway"/>
    <property type="evidence" value="ECO:0007669"/>
    <property type="project" value="InterPro"/>
</dbReference>
<organism evidence="2 3">
    <name type="scientific">Canna indica</name>
    <name type="common">Indian-shot</name>
    <dbReference type="NCBI Taxonomy" id="4628"/>
    <lineage>
        <taxon>Eukaryota</taxon>
        <taxon>Viridiplantae</taxon>
        <taxon>Streptophyta</taxon>
        <taxon>Embryophyta</taxon>
        <taxon>Tracheophyta</taxon>
        <taxon>Spermatophyta</taxon>
        <taxon>Magnoliopsida</taxon>
        <taxon>Liliopsida</taxon>
        <taxon>Zingiberales</taxon>
        <taxon>Cannaceae</taxon>
        <taxon>Canna</taxon>
    </lineage>
</organism>
<gene>
    <name evidence="2" type="ORF">Cni_G22340</name>
</gene>
<dbReference type="PANTHER" id="PTHR46213:SF13">
    <property type="entry name" value="DEMETER-LIKE PROTEIN 2-RELATED"/>
    <property type="match status" value="1"/>
</dbReference>
<dbReference type="EMBL" id="CP136896">
    <property type="protein sequence ID" value="WOL13570.1"/>
    <property type="molecule type" value="Genomic_DNA"/>
</dbReference>
<dbReference type="GO" id="GO:0035514">
    <property type="term" value="F:DNA demethylase activity"/>
    <property type="evidence" value="ECO:0007669"/>
    <property type="project" value="InterPro"/>
</dbReference>
<accession>A0AAQ3KRT9</accession>
<dbReference type="PANTHER" id="PTHR46213">
    <property type="entry name" value="TRANSCRIPTIONAL ACTIVATOR DEMETER"/>
    <property type="match status" value="1"/>
</dbReference>
<feature type="compositionally biased region" description="Low complexity" evidence="1">
    <location>
        <begin position="218"/>
        <end position="228"/>
    </location>
</feature>
<proteinExistence type="predicted"/>
<protein>
    <submittedName>
        <fullName evidence="2">Uncharacterized protein</fullName>
    </submittedName>
</protein>
<feature type="region of interest" description="Disordered" evidence="1">
    <location>
        <begin position="197"/>
        <end position="228"/>
    </location>
</feature>
<evidence type="ECO:0000313" key="2">
    <source>
        <dbReference type="EMBL" id="WOL13570.1"/>
    </source>
</evidence>
<reference evidence="2 3" key="1">
    <citation type="submission" date="2023-10" db="EMBL/GenBank/DDBJ databases">
        <title>Chromosome-scale genome assembly provides insights into flower coloration mechanisms of Canna indica.</title>
        <authorList>
            <person name="Li C."/>
        </authorList>
    </citation>
    <scope>NUCLEOTIDE SEQUENCE [LARGE SCALE GENOMIC DNA]</scope>
    <source>
        <tissue evidence="2">Flower</tissue>
    </source>
</reference>